<dbReference type="AlphaFoldDB" id="A0A225WPV5"/>
<comment type="caution">
    <text evidence="1">The sequence shown here is derived from an EMBL/GenBank/DDBJ whole genome shotgun (WGS) entry which is preliminary data.</text>
</comment>
<name>A0A225WPV5_9STRA</name>
<accession>A0A225WPV5</accession>
<evidence type="ECO:0000313" key="1">
    <source>
        <dbReference type="EMBL" id="OWZ19733.1"/>
    </source>
</evidence>
<sequence length="86" mass="9639">MLSAHHGRAVHFLVTLKHCRKCDIVAGIFKIKPPTFQTMMLSYGTVLSPYIYERFVMSAADKFTVKALVLGVMLFPIIPVPDTSQI</sequence>
<keyword evidence="2" id="KW-1185">Reference proteome</keyword>
<gene>
    <name evidence="1" type="ORF">PHMEG_0005972</name>
</gene>
<protein>
    <submittedName>
        <fullName evidence="1">Uncharacterized protein</fullName>
    </submittedName>
</protein>
<reference evidence="2" key="1">
    <citation type="submission" date="2017-03" db="EMBL/GenBank/DDBJ databases">
        <title>Phytopthora megakarya and P. palmivora, two closely related causual agents of cacao black pod achieved similar genome size and gene model numbers by different mechanisms.</title>
        <authorList>
            <person name="Ali S."/>
            <person name="Shao J."/>
            <person name="Larry D.J."/>
            <person name="Kronmiller B."/>
            <person name="Shen D."/>
            <person name="Strem M.D."/>
            <person name="Melnick R.L."/>
            <person name="Guiltinan M.J."/>
            <person name="Tyler B.M."/>
            <person name="Meinhardt L.W."/>
            <person name="Bailey B.A."/>
        </authorList>
    </citation>
    <scope>NUCLEOTIDE SEQUENCE [LARGE SCALE GENOMIC DNA]</scope>
    <source>
        <strain evidence="2">zdho120</strain>
    </source>
</reference>
<dbReference type="STRING" id="4795.A0A225WPV5"/>
<evidence type="ECO:0000313" key="2">
    <source>
        <dbReference type="Proteomes" id="UP000198211"/>
    </source>
</evidence>
<organism evidence="1 2">
    <name type="scientific">Phytophthora megakarya</name>
    <dbReference type="NCBI Taxonomy" id="4795"/>
    <lineage>
        <taxon>Eukaryota</taxon>
        <taxon>Sar</taxon>
        <taxon>Stramenopiles</taxon>
        <taxon>Oomycota</taxon>
        <taxon>Peronosporomycetes</taxon>
        <taxon>Peronosporales</taxon>
        <taxon>Peronosporaceae</taxon>
        <taxon>Phytophthora</taxon>
    </lineage>
</organism>
<dbReference type="Proteomes" id="UP000198211">
    <property type="component" value="Unassembled WGS sequence"/>
</dbReference>
<proteinExistence type="predicted"/>
<dbReference type="EMBL" id="NBNE01000407">
    <property type="protein sequence ID" value="OWZ19733.1"/>
    <property type="molecule type" value="Genomic_DNA"/>
</dbReference>